<dbReference type="GO" id="GO:0005886">
    <property type="term" value="C:plasma membrane"/>
    <property type="evidence" value="ECO:0007669"/>
    <property type="project" value="UniProtKB-SubCell"/>
</dbReference>
<comment type="caution">
    <text evidence="11">The sequence shown here is derived from an EMBL/GenBank/DDBJ whole genome shotgun (WGS) entry which is preliminary data.</text>
</comment>
<evidence type="ECO:0000256" key="3">
    <source>
        <dbReference type="ARBA" id="ARBA00022475"/>
    </source>
</evidence>
<evidence type="ECO:0000256" key="7">
    <source>
        <dbReference type="ARBA" id="ARBA00023136"/>
    </source>
</evidence>
<evidence type="ECO:0000256" key="6">
    <source>
        <dbReference type="ARBA" id="ARBA00022989"/>
    </source>
</evidence>
<dbReference type="InterPro" id="IPR050366">
    <property type="entry name" value="BP-dependent_transpt_permease"/>
</dbReference>
<dbReference type="EMBL" id="LAZL01000011">
    <property type="protein sequence ID" value="KMT65403.1"/>
    <property type="molecule type" value="Genomic_DNA"/>
</dbReference>
<keyword evidence="12" id="KW-1185">Reference proteome</keyword>
<evidence type="ECO:0000256" key="5">
    <source>
        <dbReference type="ARBA" id="ARBA00022692"/>
    </source>
</evidence>
<dbReference type="CDD" id="cd06261">
    <property type="entry name" value="TM_PBP2"/>
    <property type="match status" value="1"/>
</dbReference>
<dbReference type="PROSITE" id="PS50928">
    <property type="entry name" value="ABC_TM1"/>
    <property type="match status" value="1"/>
</dbReference>
<keyword evidence="4" id="KW-0997">Cell inner membrane</keyword>
<dbReference type="Proteomes" id="UP000037600">
    <property type="component" value="Unassembled WGS sequence"/>
</dbReference>
<dbReference type="PATRIC" id="fig|1513271.3.peg.1741"/>
<evidence type="ECO:0000256" key="1">
    <source>
        <dbReference type="ARBA" id="ARBA00004429"/>
    </source>
</evidence>
<feature type="transmembrane region" description="Helical" evidence="9">
    <location>
        <begin position="30"/>
        <end position="50"/>
    </location>
</feature>
<dbReference type="RefSeq" id="WP_048691636.1">
    <property type="nucleotide sequence ID" value="NZ_KQ130488.1"/>
</dbReference>
<sequence length="296" mass="32495">MQNNQIYKEVQYPGPYQIAWSRFKSDHISWVSFCLVATFIFVAVFAPVIAPYSPYAQHNENILHPPSWQTAGNVYFLLGTDDLGRDVFSRLLHGTQVTFGISLIVALVAMLVGCALGAMAGMSRGLRASFFNHLLDTILSIPSLLLAIIIVAILGPGLENTIWAVFSVLIPQFVHRTRIAIKIELEKEYVTAARLDGASDFHILTNTILPNIIETIILQYSLAVSAAMLDIAALGFLGLGAQHGSPEWGAMLADSIDLIYRASWLATLPGITMFICLLSVHTMGHGIRNTLKQRSE</sequence>
<comment type="similarity">
    <text evidence="8">Belongs to the binding-protein-dependent transport system permease family. OppBC subfamily.</text>
</comment>
<feature type="transmembrane region" description="Helical" evidence="9">
    <location>
        <begin position="258"/>
        <end position="280"/>
    </location>
</feature>
<feature type="transmembrane region" description="Helical" evidence="9">
    <location>
        <begin position="99"/>
        <end position="122"/>
    </location>
</feature>
<dbReference type="Gene3D" id="1.10.3720.10">
    <property type="entry name" value="MetI-like"/>
    <property type="match status" value="1"/>
</dbReference>
<organism evidence="11 12">
    <name type="scientific">Catenovulum maritimum</name>
    <dbReference type="NCBI Taxonomy" id="1513271"/>
    <lineage>
        <taxon>Bacteria</taxon>
        <taxon>Pseudomonadati</taxon>
        <taxon>Pseudomonadota</taxon>
        <taxon>Gammaproteobacteria</taxon>
        <taxon>Alteromonadales</taxon>
        <taxon>Alteromonadaceae</taxon>
        <taxon>Catenovulum</taxon>
    </lineage>
</organism>
<dbReference type="InterPro" id="IPR025966">
    <property type="entry name" value="OppC_N"/>
</dbReference>
<gene>
    <name evidence="11" type="ORF">XM47_08545</name>
</gene>
<dbReference type="OrthoDB" id="9805884at2"/>
<dbReference type="PANTHER" id="PTHR43386">
    <property type="entry name" value="OLIGOPEPTIDE TRANSPORT SYSTEM PERMEASE PROTEIN APPC"/>
    <property type="match status" value="1"/>
</dbReference>
<evidence type="ECO:0000313" key="12">
    <source>
        <dbReference type="Proteomes" id="UP000037600"/>
    </source>
</evidence>
<evidence type="ECO:0000256" key="2">
    <source>
        <dbReference type="ARBA" id="ARBA00022448"/>
    </source>
</evidence>
<dbReference type="STRING" id="1513271.XM47_08545"/>
<proteinExistence type="inferred from homology"/>
<evidence type="ECO:0000256" key="9">
    <source>
        <dbReference type="RuleBase" id="RU363032"/>
    </source>
</evidence>
<feature type="domain" description="ABC transmembrane type-1" evidence="10">
    <location>
        <begin position="99"/>
        <end position="284"/>
    </location>
</feature>
<dbReference type="InterPro" id="IPR000515">
    <property type="entry name" value="MetI-like"/>
</dbReference>
<evidence type="ECO:0000259" key="10">
    <source>
        <dbReference type="PROSITE" id="PS50928"/>
    </source>
</evidence>
<accession>A0A0J8GXD8</accession>
<dbReference type="InterPro" id="IPR035906">
    <property type="entry name" value="MetI-like_sf"/>
</dbReference>
<comment type="subcellular location">
    <subcellularLocation>
        <location evidence="1">Cell inner membrane</location>
        <topology evidence="1">Multi-pass membrane protein</topology>
    </subcellularLocation>
    <subcellularLocation>
        <location evidence="9">Cell membrane</location>
        <topology evidence="9">Multi-pass membrane protein</topology>
    </subcellularLocation>
</comment>
<evidence type="ECO:0000256" key="4">
    <source>
        <dbReference type="ARBA" id="ARBA00022519"/>
    </source>
</evidence>
<evidence type="ECO:0000256" key="8">
    <source>
        <dbReference type="ARBA" id="ARBA00024202"/>
    </source>
</evidence>
<dbReference type="Pfam" id="PF12911">
    <property type="entry name" value="OppC_N"/>
    <property type="match status" value="1"/>
</dbReference>
<dbReference type="SUPFAM" id="SSF161098">
    <property type="entry name" value="MetI-like"/>
    <property type="match status" value="1"/>
</dbReference>
<feature type="transmembrane region" description="Helical" evidence="9">
    <location>
        <begin position="161"/>
        <end position="179"/>
    </location>
</feature>
<protein>
    <submittedName>
        <fullName evidence="11">Peptide ABC transporter permease</fullName>
    </submittedName>
</protein>
<name>A0A0J8GXD8_9ALTE</name>
<keyword evidence="3" id="KW-1003">Cell membrane</keyword>
<keyword evidence="5 9" id="KW-0812">Transmembrane</keyword>
<dbReference type="PANTHER" id="PTHR43386:SF5">
    <property type="entry name" value="PUTRESCINE EXPORT SYSTEM PERMEASE PROTEIN SAPC"/>
    <property type="match status" value="1"/>
</dbReference>
<keyword evidence="6 9" id="KW-1133">Transmembrane helix</keyword>
<keyword evidence="2 9" id="KW-0813">Transport</keyword>
<keyword evidence="7 9" id="KW-0472">Membrane</keyword>
<reference evidence="11 12" key="1">
    <citation type="submission" date="2015-04" db="EMBL/GenBank/DDBJ databases">
        <title>Draft Genome Sequence of the Novel Agar-Digesting Marine Bacterium Q1.</title>
        <authorList>
            <person name="Li Y."/>
            <person name="Li D."/>
            <person name="Chen G."/>
            <person name="Du Z."/>
        </authorList>
    </citation>
    <scope>NUCLEOTIDE SEQUENCE [LARGE SCALE GENOMIC DNA]</scope>
    <source>
        <strain evidence="11 12">Q1</strain>
    </source>
</reference>
<dbReference type="Pfam" id="PF00528">
    <property type="entry name" value="BPD_transp_1"/>
    <property type="match status" value="1"/>
</dbReference>
<evidence type="ECO:0000313" key="11">
    <source>
        <dbReference type="EMBL" id="KMT65403.1"/>
    </source>
</evidence>
<dbReference type="GO" id="GO:0055085">
    <property type="term" value="P:transmembrane transport"/>
    <property type="evidence" value="ECO:0007669"/>
    <property type="project" value="InterPro"/>
</dbReference>
<feature type="transmembrane region" description="Helical" evidence="9">
    <location>
        <begin position="217"/>
        <end position="238"/>
    </location>
</feature>
<feature type="transmembrane region" description="Helical" evidence="9">
    <location>
        <begin position="134"/>
        <end position="155"/>
    </location>
</feature>
<dbReference type="AlphaFoldDB" id="A0A0J8GXD8"/>